<feature type="transmembrane region" description="Helical" evidence="2">
    <location>
        <begin position="262"/>
        <end position="285"/>
    </location>
</feature>
<organism evidence="3 4">
    <name type="scientific">Plasmodium vivax India VII</name>
    <dbReference type="NCBI Taxonomy" id="1077284"/>
    <lineage>
        <taxon>Eukaryota</taxon>
        <taxon>Sar</taxon>
        <taxon>Alveolata</taxon>
        <taxon>Apicomplexa</taxon>
        <taxon>Aconoidasida</taxon>
        <taxon>Haemosporida</taxon>
        <taxon>Plasmodiidae</taxon>
        <taxon>Plasmodium</taxon>
        <taxon>Plasmodium (Plasmodium)</taxon>
    </lineage>
</organism>
<sequence length="373" mass="41952">MSVKNKMHMNQLNKTLFRENYKIKRNSREDIELMETIENFSDDIMLNNDSFDSNTCTKSSTKKANDKGNEKNKTDANLKNLKKKNGTGNNGHGGGGSGGTDGSNGNSNSNHNSGATNSNSNSNSNSKSGNKKEQKFFANIPQIYETHDTSVKEELHSDPNNEEDGVMYILSNVMAVLYIIVAIVTILHLHLDEDHAIIKAISALKLRFVALIKDVPAFKNLMITVALINVKINTLLEEGMAKWNIFKPYIEALKPLNTEFTVLFTILILMFFTAISILSIIHGIINMKNDKILMEKESSVFVTNKMTMEEYEDKSFTYSELAKLHGDKDYICLKNKRAGEGIESWNWQVRKMKNENNDKDICSDIELSDGGEN</sequence>
<dbReference type="OrthoDB" id="385537at2759"/>
<evidence type="ECO:0000256" key="1">
    <source>
        <dbReference type="SAM" id="MobiDB-lite"/>
    </source>
</evidence>
<keyword evidence="2" id="KW-0472">Membrane</keyword>
<name>A0A0J9S8Q2_PLAVI</name>
<reference evidence="3 4" key="1">
    <citation type="submission" date="2011-08" db="EMBL/GenBank/DDBJ databases">
        <title>The Genome Sequence of Plasmodium vivax India VII.</title>
        <authorList>
            <consortium name="The Broad Institute Genome Sequencing Platform"/>
            <consortium name="The Broad Institute Genome Sequencing Center for Infectious Disease"/>
            <person name="Neafsey D."/>
            <person name="Carlton J."/>
            <person name="Barnwell J."/>
            <person name="Collins W."/>
            <person name="Escalante A."/>
            <person name="Mullikin J."/>
            <person name="Saul A."/>
            <person name="Guigo R."/>
            <person name="Camara F."/>
            <person name="Young S.K."/>
            <person name="Zeng Q."/>
            <person name="Gargeya S."/>
            <person name="Fitzgerald M."/>
            <person name="Haas B."/>
            <person name="Abouelleil A."/>
            <person name="Alvarado L."/>
            <person name="Arachchi H.M."/>
            <person name="Berlin A."/>
            <person name="Brown A."/>
            <person name="Chapman S.B."/>
            <person name="Chen Z."/>
            <person name="Dunbar C."/>
            <person name="Freedman E."/>
            <person name="Gearin G."/>
            <person name="Gellesch M."/>
            <person name="Goldberg J."/>
            <person name="Griggs A."/>
            <person name="Gujja S."/>
            <person name="Heiman D."/>
            <person name="Howarth C."/>
            <person name="Larson L."/>
            <person name="Lui A."/>
            <person name="MacDonald P.J.P."/>
            <person name="Montmayeur A."/>
            <person name="Murphy C."/>
            <person name="Neiman D."/>
            <person name="Pearson M."/>
            <person name="Priest M."/>
            <person name="Roberts A."/>
            <person name="Saif S."/>
            <person name="Shea T."/>
            <person name="Shenoy N."/>
            <person name="Sisk P."/>
            <person name="Stolte C."/>
            <person name="Sykes S."/>
            <person name="Wortman J."/>
            <person name="Nusbaum C."/>
            <person name="Birren B."/>
        </authorList>
    </citation>
    <scope>NUCLEOTIDE SEQUENCE [LARGE SCALE GENOMIC DNA]</scope>
    <source>
        <strain evidence="3 4">India VII</strain>
    </source>
</reference>
<dbReference type="AlphaFoldDB" id="A0A0J9S8Q2"/>
<proteinExistence type="predicted"/>
<protein>
    <submittedName>
        <fullName evidence="3">Uncharacterized protein</fullName>
    </submittedName>
</protein>
<evidence type="ECO:0000256" key="2">
    <source>
        <dbReference type="SAM" id="Phobius"/>
    </source>
</evidence>
<dbReference type="EMBL" id="KQ234349">
    <property type="protein sequence ID" value="KMZ79101.1"/>
    <property type="molecule type" value="Genomic_DNA"/>
</dbReference>
<keyword evidence="2" id="KW-1133">Transmembrane helix</keyword>
<feature type="compositionally biased region" description="Low complexity" evidence="1">
    <location>
        <begin position="103"/>
        <end position="128"/>
    </location>
</feature>
<accession>A0A0J9S8Q2</accession>
<feature type="transmembrane region" description="Helical" evidence="2">
    <location>
        <begin position="166"/>
        <end position="189"/>
    </location>
</feature>
<feature type="region of interest" description="Disordered" evidence="1">
    <location>
        <begin position="53"/>
        <end position="132"/>
    </location>
</feature>
<feature type="compositionally biased region" description="Basic and acidic residues" evidence="1">
    <location>
        <begin position="63"/>
        <end position="76"/>
    </location>
</feature>
<evidence type="ECO:0000313" key="4">
    <source>
        <dbReference type="Proteomes" id="UP000053562"/>
    </source>
</evidence>
<gene>
    <name evidence="3" type="ORF">PVIIG_05078</name>
</gene>
<keyword evidence="2" id="KW-0812">Transmembrane</keyword>
<dbReference type="Proteomes" id="UP000053562">
    <property type="component" value="Unassembled WGS sequence"/>
</dbReference>
<evidence type="ECO:0000313" key="3">
    <source>
        <dbReference type="EMBL" id="KMZ79101.1"/>
    </source>
</evidence>
<feature type="compositionally biased region" description="Gly residues" evidence="1">
    <location>
        <begin position="88"/>
        <end position="102"/>
    </location>
</feature>